<dbReference type="InterPro" id="IPR029052">
    <property type="entry name" value="Metallo-depent_PP-like"/>
</dbReference>
<dbReference type="Proteomes" id="UP001260715">
    <property type="component" value="Unassembled WGS sequence"/>
</dbReference>
<proteinExistence type="predicted"/>
<protein>
    <submittedName>
        <fullName evidence="1">3',5'-cyclic AMP phosphodiesterase CpdA</fullName>
    </submittedName>
</protein>
<sequence length="55" mass="6189">MRTLIHLSDLHFGRIDTAIIEPLIAQIHELRPDLVVVNDDAGKEAGMLDKLRGDR</sequence>
<dbReference type="SUPFAM" id="SSF56300">
    <property type="entry name" value="Metallo-dependent phosphatases"/>
    <property type="match status" value="1"/>
</dbReference>
<dbReference type="EMBL" id="JAVDSJ010000001">
    <property type="protein sequence ID" value="MDR6582575.1"/>
    <property type="molecule type" value="Genomic_DNA"/>
</dbReference>
<dbReference type="RefSeq" id="WP_374727700.1">
    <property type="nucleotide sequence ID" value="NZ_JAVDSJ010000001.1"/>
</dbReference>
<keyword evidence="2" id="KW-1185">Reference proteome</keyword>
<organism evidence="1 2">
    <name type="scientific">Herbaspirillum frisingense</name>
    <dbReference type="NCBI Taxonomy" id="92645"/>
    <lineage>
        <taxon>Bacteria</taxon>
        <taxon>Pseudomonadati</taxon>
        <taxon>Pseudomonadota</taxon>
        <taxon>Betaproteobacteria</taxon>
        <taxon>Burkholderiales</taxon>
        <taxon>Oxalobacteraceae</taxon>
        <taxon>Herbaspirillum</taxon>
    </lineage>
</organism>
<evidence type="ECO:0000313" key="2">
    <source>
        <dbReference type="Proteomes" id="UP001260715"/>
    </source>
</evidence>
<gene>
    <name evidence="1" type="ORF">J2W50_000750</name>
</gene>
<comment type="caution">
    <text evidence="1">The sequence shown here is derived from an EMBL/GenBank/DDBJ whole genome shotgun (WGS) entry which is preliminary data.</text>
</comment>
<accession>A0ABU1P9I6</accession>
<name>A0ABU1P9I6_9BURK</name>
<reference evidence="1 2" key="1">
    <citation type="submission" date="2023-07" db="EMBL/GenBank/DDBJ databases">
        <title>Sorghum-associated microbial communities from plants grown in Nebraska, USA.</title>
        <authorList>
            <person name="Schachtman D."/>
        </authorList>
    </citation>
    <scope>NUCLEOTIDE SEQUENCE [LARGE SCALE GENOMIC DNA]</scope>
    <source>
        <strain evidence="1 2">596</strain>
    </source>
</reference>
<evidence type="ECO:0000313" key="1">
    <source>
        <dbReference type="EMBL" id="MDR6582575.1"/>
    </source>
</evidence>